<dbReference type="KEGG" id="emp:EZMO1_1146"/>
<dbReference type="SUPFAM" id="SSF52821">
    <property type="entry name" value="Rhodanese/Cell cycle control phosphatase"/>
    <property type="match status" value="2"/>
</dbReference>
<evidence type="ECO:0000313" key="5">
    <source>
        <dbReference type="Proteomes" id="UP000071065"/>
    </source>
</evidence>
<organism evidence="4 5">
    <name type="scientific">Endozoicomonas montiporae CL-33</name>
    <dbReference type="NCBI Taxonomy" id="570277"/>
    <lineage>
        <taxon>Bacteria</taxon>
        <taxon>Pseudomonadati</taxon>
        <taxon>Pseudomonadota</taxon>
        <taxon>Gammaproteobacteria</taxon>
        <taxon>Oceanospirillales</taxon>
        <taxon>Endozoicomonadaceae</taxon>
        <taxon>Endozoicomonas</taxon>
    </lineage>
</organism>
<evidence type="ECO:0000259" key="3">
    <source>
        <dbReference type="PROSITE" id="PS50206"/>
    </source>
</evidence>
<dbReference type="InterPro" id="IPR051126">
    <property type="entry name" value="Thiosulfate_sulfurtransferase"/>
</dbReference>
<feature type="domain" description="Rhodanese" evidence="3">
    <location>
        <begin position="16"/>
        <end position="126"/>
    </location>
</feature>
<dbReference type="STRING" id="570277.EZMO1_1146"/>
<sequence>MGTLISAAELNQWLQSDQDVLVLDVRKSLFYFLGHIPGARNIWRPDYEADASEYPYKGMRASQQKMASLLGKLGATSSSKIVLYDDSNGLDAARVWWILKLYGHDQVYLLNGGLRAWKQARFSTSIKPAFMPSKAQFEFKGTRHPEYLAELKQIRQLPQQNTVLLDVRSADEFNGITRLQGAFGKGRIPDSVWLEYSNSINASGFVAVNELQQLFSDHGITPEKEIIVYCQSGVRSAHTHFVLTELLKYPNVKNYDGSWVEWSWYRQLAVETGLKTPGEGS</sequence>
<dbReference type="PATRIC" id="fig|570277.3.peg.1251"/>
<accession>A0A142B9B8</accession>
<dbReference type="Gene3D" id="3.40.250.10">
    <property type="entry name" value="Rhodanese-like domain"/>
    <property type="match status" value="2"/>
</dbReference>
<dbReference type="InterPro" id="IPR001763">
    <property type="entry name" value="Rhodanese-like_dom"/>
</dbReference>
<gene>
    <name evidence="4" type="primary">tst3</name>
    <name evidence="4" type="ORF">EZMO1_1146</name>
</gene>
<evidence type="ECO:0000256" key="2">
    <source>
        <dbReference type="RuleBase" id="RU000507"/>
    </source>
</evidence>
<dbReference type="InterPro" id="IPR036873">
    <property type="entry name" value="Rhodanese-like_dom_sf"/>
</dbReference>
<dbReference type="PROSITE" id="PS50206">
    <property type="entry name" value="RHODANESE_3"/>
    <property type="match status" value="2"/>
</dbReference>
<reference evidence="4 5" key="1">
    <citation type="journal article" date="2016" name="Front. Microbiol.">
        <title>Genomic Insight into the Host-Endosymbiont Relationship of Endozoicomonas montiporae CL-33(T) with its Coral Host.</title>
        <authorList>
            <person name="Ding J.-Y."/>
            <person name="Shiu J.-H."/>
            <person name="Chen W.-M."/>
            <person name="Chiang Y.-R."/>
            <person name="Tang S.-L."/>
        </authorList>
    </citation>
    <scope>NUCLEOTIDE SEQUENCE [LARGE SCALE GENOMIC DNA]</scope>
    <source>
        <strain evidence="4 5">CL-33</strain>
    </source>
</reference>
<dbReference type="PROSITE" id="PS00683">
    <property type="entry name" value="RHODANESE_2"/>
    <property type="match status" value="1"/>
</dbReference>
<dbReference type="InterPro" id="IPR001307">
    <property type="entry name" value="Thiosulphate_STrfase_CS"/>
</dbReference>
<protein>
    <recommendedName>
        <fullName evidence="2">Sulfurtransferase</fullName>
    </recommendedName>
</protein>
<dbReference type="SMART" id="SM00450">
    <property type="entry name" value="RHOD"/>
    <property type="match status" value="2"/>
</dbReference>
<dbReference type="EMBL" id="CP013251">
    <property type="protein sequence ID" value="AMO55344.1"/>
    <property type="molecule type" value="Genomic_DNA"/>
</dbReference>
<dbReference type="GO" id="GO:0004792">
    <property type="term" value="F:thiosulfate-cyanide sulfurtransferase activity"/>
    <property type="evidence" value="ECO:0007669"/>
    <property type="project" value="InterPro"/>
</dbReference>
<dbReference type="Proteomes" id="UP000071065">
    <property type="component" value="Chromosome"/>
</dbReference>
<dbReference type="PANTHER" id="PTHR43855">
    <property type="entry name" value="THIOSULFATE SULFURTRANSFERASE"/>
    <property type="match status" value="1"/>
</dbReference>
<dbReference type="Pfam" id="PF00581">
    <property type="entry name" value="Rhodanese"/>
    <property type="match status" value="2"/>
</dbReference>
<dbReference type="AlphaFoldDB" id="A0A142B9B8"/>
<name>A0A142B9B8_9GAMM</name>
<evidence type="ECO:0000256" key="1">
    <source>
        <dbReference type="ARBA" id="ARBA00022737"/>
    </source>
</evidence>
<dbReference type="CDD" id="cd01448">
    <property type="entry name" value="TST_Repeat_1"/>
    <property type="match status" value="1"/>
</dbReference>
<proteinExistence type="predicted"/>
<keyword evidence="2 4" id="KW-0808">Transferase</keyword>
<dbReference type="PROSITE" id="PS00380">
    <property type="entry name" value="RHODANESE_1"/>
    <property type="match status" value="1"/>
</dbReference>
<dbReference type="CDD" id="cd01449">
    <property type="entry name" value="TST_Repeat_2"/>
    <property type="match status" value="1"/>
</dbReference>
<keyword evidence="1" id="KW-0677">Repeat</keyword>
<feature type="domain" description="Rhodanese" evidence="3">
    <location>
        <begin position="158"/>
        <end position="264"/>
    </location>
</feature>
<dbReference type="PANTHER" id="PTHR43855:SF1">
    <property type="entry name" value="THIOSULFATE SULFURTRANSFERASE"/>
    <property type="match status" value="1"/>
</dbReference>
<evidence type="ECO:0000313" key="4">
    <source>
        <dbReference type="EMBL" id="AMO55344.1"/>
    </source>
</evidence>